<reference evidence="4" key="1">
    <citation type="submission" date="2016-06" db="UniProtKB">
        <authorList>
            <consortium name="WormBaseParasite"/>
        </authorList>
    </citation>
    <scope>IDENTIFICATION</scope>
</reference>
<name>A0A183TGK5_SCHSO</name>
<dbReference type="AlphaFoldDB" id="A0A183TGK5"/>
<organism evidence="4">
    <name type="scientific">Schistocephalus solidus</name>
    <name type="common">Tapeworm</name>
    <dbReference type="NCBI Taxonomy" id="70667"/>
    <lineage>
        <taxon>Eukaryota</taxon>
        <taxon>Metazoa</taxon>
        <taxon>Spiralia</taxon>
        <taxon>Lophotrochozoa</taxon>
        <taxon>Platyhelminthes</taxon>
        <taxon>Cestoda</taxon>
        <taxon>Eucestoda</taxon>
        <taxon>Diphyllobothriidea</taxon>
        <taxon>Diphyllobothriidae</taxon>
        <taxon>Schistocephalus</taxon>
    </lineage>
</organism>
<dbReference type="InterPro" id="IPR046341">
    <property type="entry name" value="SET_dom_sf"/>
</dbReference>
<accession>A0A183TGK5</accession>
<dbReference type="PANTHER" id="PTHR46165:SF2">
    <property type="entry name" value="SET AND MYND DOMAIN-CONTAINING PROTEIN 4"/>
    <property type="match status" value="1"/>
</dbReference>
<dbReference type="GO" id="GO:0032259">
    <property type="term" value="P:methylation"/>
    <property type="evidence" value="ECO:0007669"/>
    <property type="project" value="UniProtKB-KW"/>
</dbReference>
<dbReference type="InterPro" id="IPR052097">
    <property type="entry name" value="SET-MYND_domain_protein"/>
</dbReference>
<evidence type="ECO:0000256" key="2">
    <source>
        <dbReference type="ARBA" id="ARBA00022679"/>
    </source>
</evidence>
<dbReference type="Gene3D" id="2.170.270.10">
    <property type="entry name" value="SET domain"/>
    <property type="match status" value="1"/>
</dbReference>
<dbReference type="GO" id="GO:0042826">
    <property type="term" value="F:histone deacetylase binding"/>
    <property type="evidence" value="ECO:0007669"/>
    <property type="project" value="TreeGrafter"/>
</dbReference>
<evidence type="ECO:0000256" key="1">
    <source>
        <dbReference type="ARBA" id="ARBA00022603"/>
    </source>
</evidence>
<keyword evidence="1" id="KW-0489">Methyltransferase</keyword>
<sequence>LPRSNHTHAFFHFFCPSRAKDYETAAHHYQRGLLCAQRAFPVRAEDEEPSLTRGGFSKKAAEAEEAALLHGNLSAVYFHRAKWTECAWSACLALQLHEAAPAGTTVIRRLVARLQRACSHLGYSLPDPPKASDLRSLHRWIRECVEESRSVVAEELLQPDGCGVFGEVCIPEPRYGRNPALYAISSGLQVQSSPEQGRFVVARNAFVAGDVLASEPAGGWSTTGRMKADAQAAACCLLLPFQRHLSCSACHSRLTSIGFVCPHCTDAAFCGPPSACFRQHLHPNGQFIVPEWHKAECRVIFLLNAIGLGHLCFRLAYLRLTGVLPPPSQPSSDPGPSPISTLDNLVDHFADFSSLFEYALTGWLLQILLQATLGVEATARVDCFNGQSLGQWCFDMLRRLQCNAHAVTEVGFARSCERATPRLGGLGGAVCAFGQNRVAGGLYPEVSLINHACEPNVSYQFHVSALVAVLGNRMRWSGIITLSDNPRSNRLEQRTTLDARELACYKMDLAALSETRFSEHG</sequence>
<keyword evidence="3" id="KW-0949">S-adenosyl-L-methionine</keyword>
<evidence type="ECO:0000256" key="3">
    <source>
        <dbReference type="ARBA" id="ARBA00022691"/>
    </source>
</evidence>
<dbReference type="SUPFAM" id="SSF82199">
    <property type="entry name" value="SET domain"/>
    <property type="match status" value="1"/>
</dbReference>
<dbReference type="GO" id="GO:0005737">
    <property type="term" value="C:cytoplasm"/>
    <property type="evidence" value="ECO:0007669"/>
    <property type="project" value="TreeGrafter"/>
</dbReference>
<dbReference type="GO" id="GO:0005634">
    <property type="term" value="C:nucleus"/>
    <property type="evidence" value="ECO:0007669"/>
    <property type="project" value="TreeGrafter"/>
</dbReference>
<dbReference type="PANTHER" id="PTHR46165">
    <property type="entry name" value="SET AND MYND DOMAIN-CONTAINING PROTEIN 4"/>
    <property type="match status" value="1"/>
</dbReference>
<dbReference type="WBParaSite" id="SSLN_0001619401-mRNA-1">
    <property type="protein sequence ID" value="SSLN_0001619401-mRNA-1"/>
    <property type="gene ID" value="SSLN_0001619401"/>
</dbReference>
<keyword evidence="2" id="KW-0808">Transferase</keyword>
<evidence type="ECO:0000313" key="4">
    <source>
        <dbReference type="WBParaSite" id="SSLN_0001619401-mRNA-1"/>
    </source>
</evidence>
<protein>
    <submittedName>
        <fullName evidence="4">SET domain-containing protein</fullName>
    </submittedName>
</protein>
<dbReference type="GO" id="GO:0008168">
    <property type="term" value="F:methyltransferase activity"/>
    <property type="evidence" value="ECO:0007669"/>
    <property type="project" value="UniProtKB-KW"/>
</dbReference>
<proteinExistence type="predicted"/>